<dbReference type="InterPro" id="IPR014712">
    <property type="entry name" value="ANTH_dom_sf"/>
</dbReference>
<sequence>MRPVPHNHQSNRTRRLRLAREVRPRPPKPLQHFAAKLLRLRPHLRSWRVALKCLVLLHRLLLSLPDDRPLKAELLQSRTTGGLSLYPCTFRDRTSSASDDYTSFVKSYARLLDEALDAHAFISTNGDDADKLTRTIEVMPQVQSLIDRAIGCWPVGAATRSFLVRSAMKHVIRDSICWYAAEMDKVLENLIRMPYRSCVAALGIYRKAAVQAEELSRFHDWCKGMGYCGSYEYPYIDRIPAIQIRALEDLLDGMWQLTDPSSGGGDDEEMEPLIKWEDDQEIGAGWEELLEASINSSNACWGKKEIYNQWDFHTLNPFNIVVMNYGSCLDSNSNEPLQNHQLWLEP</sequence>
<evidence type="ECO:0000259" key="5">
    <source>
        <dbReference type="PROSITE" id="PS50942"/>
    </source>
</evidence>
<feature type="domain" description="ENTH" evidence="5">
    <location>
        <begin position="1"/>
        <end position="126"/>
    </location>
</feature>
<dbReference type="GO" id="GO:0005794">
    <property type="term" value="C:Golgi apparatus"/>
    <property type="evidence" value="ECO:0007669"/>
    <property type="project" value="UniProtKB-SubCell"/>
</dbReference>
<dbReference type="Gene3D" id="1.25.40.90">
    <property type="match status" value="1"/>
</dbReference>
<dbReference type="SUPFAM" id="SSF89009">
    <property type="entry name" value="GAT-like domain"/>
    <property type="match status" value="1"/>
</dbReference>
<dbReference type="GO" id="GO:0005545">
    <property type="term" value="F:1-phosphatidylinositol binding"/>
    <property type="evidence" value="ECO:0007669"/>
    <property type="project" value="InterPro"/>
</dbReference>
<dbReference type="PANTHER" id="PTHR22951:SF22">
    <property type="entry name" value="ENTH DOMAIN-CONTAINING PROTEIN"/>
    <property type="match status" value="1"/>
</dbReference>
<dbReference type="InterPro" id="IPR013809">
    <property type="entry name" value="ENTH"/>
</dbReference>
<dbReference type="Gene3D" id="1.20.58.150">
    <property type="entry name" value="ANTH domain"/>
    <property type="match status" value="1"/>
</dbReference>
<dbReference type="GO" id="GO:0000149">
    <property type="term" value="F:SNARE binding"/>
    <property type="evidence" value="ECO:0007669"/>
    <property type="project" value="TreeGrafter"/>
</dbReference>
<proteinExistence type="predicted"/>
<gene>
    <name evidence="6" type="ORF">SASPL_140558</name>
</gene>
<dbReference type="PROSITE" id="PS50942">
    <property type="entry name" value="ENTH"/>
    <property type="match status" value="1"/>
</dbReference>
<dbReference type="AlphaFoldDB" id="A0A8X8WS51"/>
<dbReference type="GO" id="GO:0030136">
    <property type="term" value="C:clathrin-coated vesicle"/>
    <property type="evidence" value="ECO:0007669"/>
    <property type="project" value="UniProtKB-SubCell"/>
</dbReference>
<dbReference type="GO" id="GO:0006900">
    <property type="term" value="P:vesicle budding from membrane"/>
    <property type="evidence" value="ECO:0007669"/>
    <property type="project" value="TreeGrafter"/>
</dbReference>
<protein>
    <recommendedName>
        <fullName evidence="5">ENTH domain-containing protein</fullName>
    </recommendedName>
</protein>
<evidence type="ECO:0000256" key="2">
    <source>
        <dbReference type="ARBA" id="ARBA00004555"/>
    </source>
</evidence>
<evidence type="ECO:0000313" key="7">
    <source>
        <dbReference type="Proteomes" id="UP000298416"/>
    </source>
</evidence>
<dbReference type="GO" id="GO:0032050">
    <property type="term" value="F:clathrin heavy chain binding"/>
    <property type="evidence" value="ECO:0007669"/>
    <property type="project" value="TreeGrafter"/>
</dbReference>
<evidence type="ECO:0000256" key="3">
    <source>
        <dbReference type="ARBA" id="ARBA00023034"/>
    </source>
</evidence>
<dbReference type="GO" id="GO:0005905">
    <property type="term" value="C:clathrin-coated pit"/>
    <property type="evidence" value="ECO:0007669"/>
    <property type="project" value="TreeGrafter"/>
</dbReference>
<name>A0A8X8WS51_SALSN</name>
<reference evidence="6" key="2">
    <citation type="submission" date="2020-08" db="EMBL/GenBank/DDBJ databases">
        <title>Plant Genome Project.</title>
        <authorList>
            <person name="Zhang R.-G."/>
        </authorList>
    </citation>
    <scope>NUCLEOTIDE SEQUENCE</scope>
    <source>
        <strain evidence="6">Huo1</strain>
        <tissue evidence="6">Leaf</tissue>
    </source>
</reference>
<dbReference type="GO" id="GO:0005546">
    <property type="term" value="F:phosphatidylinositol-4,5-bisphosphate binding"/>
    <property type="evidence" value="ECO:0007669"/>
    <property type="project" value="TreeGrafter"/>
</dbReference>
<organism evidence="6">
    <name type="scientific">Salvia splendens</name>
    <name type="common">Scarlet sage</name>
    <dbReference type="NCBI Taxonomy" id="180675"/>
    <lineage>
        <taxon>Eukaryota</taxon>
        <taxon>Viridiplantae</taxon>
        <taxon>Streptophyta</taxon>
        <taxon>Embryophyta</taxon>
        <taxon>Tracheophyta</taxon>
        <taxon>Spermatophyta</taxon>
        <taxon>Magnoliopsida</taxon>
        <taxon>eudicotyledons</taxon>
        <taxon>Gunneridae</taxon>
        <taxon>Pentapetalae</taxon>
        <taxon>asterids</taxon>
        <taxon>lamiids</taxon>
        <taxon>Lamiales</taxon>
        <taxon>Lamiaceae</taxon>
        <taxon>Nepetoideae</taxon>
        <taxon>Mentheae</taxon>
        <taxon>Salviinae</taxon>
        <taxon>Salvia</taxon>
        <taxon>Salvia subgen. Calosphace</taxon>
        <taxon>core Calosphace</taxon>
    </lineage>
</organism>
<keyword evidence="3" id="KW-0333">Golgi apparatus</keyword>
<dbReference type="InterPro" id="IPR045192">
    <property type="entry name" value="AP180-like"/>
</dbReference>
<dbReference type="Pfam" id="PF07651">
    <property type="entry name" value="ANTH"/>
    <property type="match status" value="1"/>
</dbReference>
<dbReference type="GO" id="GO:0072583">
    <property type="term" value="P:clathrin-dependent endocytosis"/>
    <property type="evidence" value="ECO:0007669"/>
    <property type="project" value="InterPro"/>
</dbReference>
<reference evidence="6" key="1">
    <citation type="submission" date="2018-01" db="EMBL/GenBank/DDBJ databases">
        <authorList>
            <person name="Mao J.F."/>
        </authorList>
    </citation>
    <scope>NUCLEOTIDE SEQUENCE</scope>
    <source>
        <strain evidence="6">Huo1</strain>
        <tissue evidence="6">Leaf</tissue>
    </source>
</reference>
<evidence type="ECO:0000256" key="4">
    <source>
        <dbReference type="ARBA" id="ARBA00023329"/>
    </source>
</evidence>
<comment type="subcellular location">
    <subcellularLocation>
        <location evidence="1">Cytoplasmic vesicle</location>
        <location evidence="1">Clathrin-coated vesicle</location>
    </subcellularLocation>
    <subcellularLocation>
        <location evidence="2">Golgi apparatus</location>
    </subcellularLocation>
</comment>
<evidence type="ECO:0000313" key="6">
    <source>
        <dbReference type="EMBL" id="KAG6399084.1"/>
    </source>
</evidence>
<dbReference type="SUPFAM" id="SSF48464">
    <property type="entry name" value="ENTH/VHS domain"/>
    <property type="match status" value="1"/>
</dbReference>
<dbReference type="EMBL" id="PNBA02000015">
    <property type="protein sequence ID" value="KAG6399084.1"/>
    <property type="molecule type" value="Genomic_DNA"/>
</dbReference>
<dbReference type="Proteomes" id="UP000298416">
    <property type="component" value="Unassembled WGS sequence"/>
</dbReference>
<dbReference type="GO" id="GO:0048268">
    <property type="term" value="P:clathrin coat assembly"/>
    <property type="evidence" value="ECO:0007669"/>
    <property type="project" value="InterPro"/>
</dbReference>
<keyword evidence="7" id="KW-1185">Reference proteome</keyword>
<dbReference type="PANTHER" id="PTHR22951">
    <property type="entry name" value="CLATHRIN ASSEMBLY PROTEIN"/>
    <property type="match status" value="1"/>
</dbReference>
<evidence type="ECO:0000256" key="1">
    <source>
        <dbReference type="ARBA" id="ARBA00004132"/>
    </source>
</evidence>
<keyword evidence="4" id="KW-0968">Cytoplasmic vesicle</keyword>
<dbReference type="InterPro" id="IPR008942">
    <property type="entry name" value="ENTH_VHS"/>
</dbReference>
<accession>A0A8X8WS51</accession>
<dbReference type="InterPro" id="IPR011417">
    <property type="entry name" value="ANTH_dom"/>
</dbReference>
<comment type="caution">
    <text evidence="6">The sequence shown here is derived from an EMBL/GenBank/DDBJ whole genome shotgun (WGS) entry which is preliminary data.</text>
</comment>